<dbReference type="EMBL" id="PKQI01000001">
    <property type="protein sequence ID" value="NNV19977.1"/>
    <property type="molecule type" value="Genomic_DNA"/>
</dbReference>
<dbReference type="RefSeq" id="WP_171379723.1">
    <property type="nucleotide sequence ID" value="NZ_PKQI01000001.1"/>
</dbReference>
<accession>A0A7Y3WW72</accession>
<protein>
    <submittedName>
        <fullName evidence="1">Uncharacterized protein</fullName>
    </submittedName>
</protein>
<sequence length="62" mass="7047">MTDLAPEFARFLIEEYRGMPPENAVIQIKHRFPRISYGEFMRGFAIAEELAVADVSTTTPTN</sequence>
<organism evidence="1 2">
    <name type="scientific">Brucella pseudogrignonensis</name>
    <dbReference type="NCBI Taxonomy" id="419475"/>
    <lineage>
        <taxon>Bacteria</taxon>
        <taxon>Pseudomonadati</taxon>
        <taxon>Pseudomonadota</taxon>
        <taxon>Alphaproteobacteria</taxon>
        <taxon>Hyphomicrobiales</taxon>
        <taxon>Brucellaceae</taxon>
        <taxon>Brucella/Ochrobactrum group</taxon>
        <taxon>Brucella</taxon>
    </lineage>
</organism>
<evidence type="ECO:0000313" key="2">
    <source>
        <dbReference type="Proteomes" id="UP000526233"/>
    </source>
</evidence>
<name>A0A7Y3WW72_9HYPH</name>
<comment type="caution">
    <text evidence="1">The sequence shown here is derived from an EMBL/GenBank/DDBJ whole genome shotgun (WGS) entry which is preliminary data.</text>
</comment>
<proteinExistence type="predicted"/>
<dbReference type="Proteomes" id="UP000526233">
    <property type="component" value="Unassembled WGS sequence"/>
</dbReference>
<dbReference type="AlphaFoldDB" id="A0A7Y3WW72"/>
<evidence type="ECO:0000313" key="1">
    <source>
        <dbReference type="EMBL" id="NNV19977.1"/>
    </source>
</evidence>
<reference evidence="1 2" key="1">
    <citation type="submission" date="2018-11" db="EMBL/GenBank/DDBJ databases">
        <title>Genome sequencing and analysis.</title>
        <authorList>
            <person name="Huang Y.-T."/>
        </authorList>
    </citation>
    <scope>NUCLEOTIDE SEQUENCE [LARGE SCALE GENOMIC DNA]</scope>
    <source>
        <strain evidence="1 2">SHIN</strain>
    </source>
</reference>
<gene>
    <name evidence="1" type="ORF">EHE22_05980</name>
</gene>